<keyword evidence="3" id="KW-1185">Reference proteome</keyword>
<evidence type="ECO:0000256" key="1">
    <source>
        <dbReference type="SAM" id="MobiDB-lite"/>
    </source>
</evidence>
<evidence type="ECO:0000313" key="3">
    <source>
        <dbReference type="Proteomes" id="UP000266677"/>
    </source>
</evidence>
<dbReference type="EMBL" id="QZFU01000036">
    <property type="protein sequence ID" value="RJO70628.1"/>
    <property type="molecule type" value="Genomic_DNA"/>
</dbReference>
<protein>
    <submittedName>
        <fullName evidence="2">Uncharacterized protein</fullName>
    </submittedName>
</protein>
<accession>A0A3A4JNT3</accession>
<proteinExistence type="predicted"/>
<name>A0A3A4JNT3_9NOCA</name>
<gene>
    <name evidence="2" type="ORF">D5S18_25755</name>
</gene>
<organism evidence="2 3">
    <name type="scientific">Nocardia panacis</name>
    <dbReference type="NCBI Taxonomy" id="2340916"/>
    <lineage>
        <taxon>Bacteria</taxon>
        <taxon>Bacillati</taxon>
        <taxon>Actinomycetota</taxon>
        <taxon>Actinomycetes</taxon>
        <taxon>Mycobacteriales</taxon>
        <taxon>Nocardiaceae</taxon>
        <taxon>Nocardia</taxon>
    </lineage>
</organism>
<dbReference type="AlphaFoldDB" id="A0A3A4JNT3"/>
<sequence>MPRSDATRPRRIGVSGHRSRSGVAGCPSVPAPMTGRCGPSRGGQAPTAANPPRPAPTVGRLPELVHLWLTRHGWRDAAEGLQCPDHP</sequence>
<comment type="caution">
    <text evidence="2">The sequence shown here is derived from an EMBL/GenBank/DDBJ whole genome shotgun (WGS) entry which is preliminary data.</text>
</comment>
<feature type="region of interest" description="Disordered" evidence="1">
    <location>
        <begin position="1"/>
        <end position="58"/>
    </location>
</feature>
<dbReference type="Proteomes" id="UP000266677">
    <property type="component" value="Unassembled WGS sequence"/>
</dbReference>
<evidence type="ECO:0000313" key="2">
    <source>
        <dbReference type="EMBL" id="RJO70628.1"/>
    </source>
</evidence>
<reference evidence="2 3" key="1">
    <citation type="submission" date="2018-09" db="EMBL/GenBank/DDBJ databases">
        <title>YIM PH21274 draft genome.</title>
        <authorList>
            <person name="Miao C."/>
        </authorList>
    </citation>
    <scope>NUCLEOTIDE SEQUENCE [LARGE SCALE GENOMIC DNA]</scope>
    <source>
        <strain evidence="2 3">YIM PH 21724</strain>
    </source>
</reference>